<dbReference type="STRING" id="1454373.ACMU_09350"/>
<protein>
    <submittedName>
        <fullName evidence="2">Hydrolase</fullName>
    </submittedName>
</protein>
<evidence type="ECO:0000313" key="3">
    <source>
        <dbReference type="Proteomes" id="UP000026249"/>
    </source>
</evidence>
<dbReference type="SUPFAM" id="SSF53474">
    <property type="entry name" value="alpha/beta-Hydrolases"/>
    <property type="match status" value="1"/>
</dbReference>
<evidence type="ECO:0000313" key="2">
    <source>
        <dbReference type="EMBL" id="KAJ55960.1"/>
    </source>
</evidence>
<dbReference type="AlphaFoldDB" id="A0A037ZHR0"/>
<dbReference type="Pfam" id="PF00561">
    <property type="entry name" value="Abhydrolase_1"/>
    <property type="match status" value="1"/>
</dbReference>
<keyword evidence="3" id="KW-1185">Reference proteome</keyword>
<sequence length="273" mass="29848">MMPHFHADDGARIHFTDTGDGPVLLCLSGLSRNSDDFQYLRPHLPGIRMICMDYRGRGKSDWTGAETYTLQREGTDVVQLLAHLGLGSVPILGTSRGGLIGLGLALTVPDVVAGLCMNDIGPVIEPEGLERIRDYVGVNPGLPSFDTAAAHLEKGAYGFANVAPDRWVQEARTHFREESDGLRINYDPALRDAFLEAFVVPMPEAWPFFEALNGKPVGLIRGAGSDLMSRETALKMKGLRPDLNWADVPDRGHVPFLDEPEALQVINDFMAVV</sequence>
<gene>
    <name evidence="2" type="ORF">ACMU_09350</name>
</gene>
<dbReference type="OrthoDB" id="9791366at2"/>
<dbReference type="PANTHER" id="PTHR43798">
    <property type="entry name" value="MONOACYLGLYCEROL LIPASE"/>
    <property type="match status" value="1"/>
</dbReference>
<dbReference type="InterPro" id="IPR029058">
    <property type="entry name" value="AB_hydrolase_fold"/>
</dbReference>
<keyword evidence="2" id="KW-0378">Hydrolase</keyword>
<dbReference type="EMBL" id="JFKE01000003">
    <property type="protein sequence ID" value="KAJ55960.1"/>
    <property type="molecule type" value="Genomic_DNA"/>
</dbReference>
<dbReference type="Proteomes" id="UP000026249">
    <property type="component" value="Unassembled WGS sequence"/>
</dbReference>
<comment type="caution">
    <text evidence="2">The sequence shown here is derived from an EMBL/GenBank/DDBJ whole genome shotgun (WGS) entry which is preliminary data.</text>
</comment>
<organism evidence="2 3">
    <name type="scientific">Actibacterium mucosum KCTC 23349</name>
    <dbReference type="NCBI Taxonomy" id="1454373"/>
    <lineage>
        <taxon>Bacteria</taxon>
        <taxon>Pseudomonadati</taxon>
        <taxon>Pseudomonadota</taxon>
        <taxon>Alphaproteobacteria</taxon>
        <taxon>Rhodobacterales</taxon>
        <taxon>Roseobacteraceae</taxon>
        <taxon>Actibacterium</taxon>
    </lineage>
</organism>
<dbReference type="GO" id="GO:0016787">
    <property type="term" value="F:hydrolase activity"/>
    <property type="evidence" value="ECO:0007669"/>
    <property type="project" value="UniProtKB-KW"/>
</dbReference>
<feature type="domain" description="AB hydrolase-1" evidence="1">
    <location>
        <begin position="22"/>
        <end position="260"/>
    </location>
</feature>
<dbReference type="RefSeq" id="WP_161635644.1">
    <property type="nucleotide sequence ID" value="NZ_JFKE01000003.1"/>
</dbReference>
<proteinExistence type="predicted"/>
<accession>A0A037ZHR0</accession>
<dbReference type="InterPro" id="IPR000073">
    <property type="entry name" value="AB_hydrolase_1"/>
</dbReference>
<name>A0A037ZHR0_9RHOB</name>
<dbReference type="InterPro" id="IPR050266">
    <property type="entry name" value="AB_hydrolase_sf"/>
</dbReference>
<evidence type="ECO:0000259" key="1">
    <source>
        <dbReference type="Pfam" id="PF00561"/>
    </source>
</evidence>
<dbReference type="Gene3D" id="3.40.50.1820">
    <property type="entry name" value="alpha/beta hydrolase"/>
    <property type="match status" value="1"/>
</dbReference>
<reference evidence="2 3" key="1">
    <citation type="submission" date="2014-03" db="EMBL/GenBank/DDBJ databases">
        <title>Draft Genome Sequence of Actibacterium mucosum KCTC 23349, a Marine Alphaproteobacterium with Complex Ionic Requirements Isolated from Mediterranean Seawater at Malvarrosa Beach, Valencia, Spain.</title>
        <authorList>
            <person name="Arahal D.R."/>
            <person name="Shao Z."/>
            <person name="Lai Q."/>
            <person name="Pujalte M.J."/>
        </authorList>
    </citation>
    <scope>NUCLEOTIDE SEQUENCE [LARGE SCALE GENOMIC DNA]</scope>
    <source>
        <strain evidence="2 3">KCTC 23349</strain>
    </source>
</reference>